<dbReference type="Pfam" id="PF13692">
    <property type="entry name" value="Glyco_trans_1_4"/>
    <property type="match status" value="1"/>
</dbReference>
<gene>
    <name evidence="1" type="ORF">ACFQ3Q_09025</name>
</gene>
<dbReference type="EMBL" id="JBHTLI010000001">
    <property type="protein sequence ID" value="MFD1095890.1"/>
    <property type="molecule type" value="Genomic_DNA"/>
</dbReference>
<comment type="caution">
    <text evidence="1">The sequence shown here is derived from an EMBL/GenBank/DDBJ whole genome shotgun (WGS) entry which is preliminary data.</text>
</comment>
<dbReference type="CDD" id="cd03801">
    <property type="entry name" value="GT4_PimA-like"/>
    <property type="match status" value="1"/>
</dbReference>
<evidence type="ECO:0000313" key="2">
    <source>
        <dbReference type="Proteomes" id="UP001597131"/>
    </source>
</evidence>
<sequence length="420" mass="48341">MDSLIFAEISCMKRLLVIGYVWPEPGSSAAGSRMMFLLNSFKNRDYKICFATTASRTAYMADLESLGITTKSIRLNDSSFDRFLSDFKPDVVLFDRFMMEEQFGWRVDDFAPKAIKVLDTEDLHFLRKAREEAWKKKLPETSLILDSDLTKREIASIYRCDLSLIISDFEMDLLKNQFNIPFSILFYFPFLVPEIKETEDLPKFKERGHFLTIGNFKHEPNRNSVLYLKEMIWPLIRKELPKAELHIYGAYESAKIKALHHPASGFQIKGRAADSREVMKNARICIAPLRFGAGIKGKFIEAMQCGTPSVTTPVGTEGIASSREWPGMVKTEPEAIAKAAVDLYLNEKNWQMAHKKGVEIINERFTDKGISGNFFEILESVKAKLQSHRRENFTGAMLKHHQHRSTYFMAKFIEEKNRDK</sequence>
<dbReference type="Proteomes" id="UP001597131">
    <property type="component" value="Unassembled WGS sequence"/>
</dbReference>
<reference evidence="2" key="1">
    <citation type="journal article" date="2019" name="Int. J. Syst. Evol. Microbiol.">
        <title>The Global Catalogue of Microorganisms (GCM) 10K type strain sequencing project: providing services to taxonomists for standard genome sequencing and annotation.</title>
        <authorList>
            <consortium name="The Broad Institute Genomics Platform"/>
            <consortium name="The Broad Institute Genome Sequencing Center for Infectious Disease"/>
            <person name="Wu L."/>
            <person name="Ma J."/>
        </authorList>
    </citation>
    <scope>NUCLEOTIDE SEQUENCE [LARGE SCALE GENOMIC DNA]</scope>
    <source>
        <strain evidence="2">CCUG 64793</strain>
    </source>
</reference>
<organism evidence="1 2">
    <name type="scientific">Salegentibacter chungangensis</name>
    <dbReference type="NCBI Taxonomy" id="1335724"/>
    <lineage>
        <taxon>Bacteria</taxon>
        <taxon>Pseudomonadati</taxon>
        <taxon>Bacteroidota</taxon>
        <taxon>Flavobacteriia</taxon>
        <taxon>Flavobacteriales</taxon>
        <taxon>Flavobacteriaceae</taxon>
        <taxon>Salegentibacter</taxon>
    </lineage>
</organism>
<protein>
    <submittedName>
        <fullName evidence="1">Glycosyltransferase</fullName>
    </submittedName>
</protein>
<proteinExistence type="predicted"/>
<name>A0ABW3NSA3_9FLAO</name>
<evidence type="ECO:0000313" key="1">
    <source>
        <dbReference type="EMBL" id="MFD1095890.1"/>
    </source>
</evidence>
<accession>A0ABW3NSA3</accession>
<keyword evidence="2" id="KW-1185">Reference proteome</keyword>
<dbReference type="RefSeq" id="WP_380744992.1">
    <property type="nucleotide sequence ID" value="NZ_JBHTLI010000001.1"/>
</dbReference>
<dbReference type="SUPFAM" id="SSF53756">
    <property type="entry name" value="UDP-Glycosyltransferase/glycogen phosphorylase"/>
    <property type="match status" value="1"/>
</dbReference>
<dbReference type="Gene3D" id="3.40.50.2000">
    <property type="entry name" value="Glycogen Phosphorylase B"/>
    <property type="match status" value="1"/>
</dbReference>